<comment type="caution">
    <text evidence="1">The sequence shown here is derived from an EMBL/GenBank/DDBJ whole genome shotgun (WGS) entry which is preliminary data.</text>
</comment>
<sequence length="118" mass="13557">FERTRDQIKYNALCTIGNDSDLALSTSTRNETVCYIEIVLNVAKKYDCEVVVELPQLKSEGLLVYNKIIEYTKQSSRANYARDKASIHQIENEIGLMVQKGKEIMLSHIIIVKNWALY</sequence>
<dbReference type="EMBL" id="CAJVQB010030552">
    <property type="protein sequence ID" value="CAG8815721.1"/>
    <property type="molecule type" value="Genomic_DNA"/>
</dbReference>
<evidence type="ECO:0000313" key="2">
    <source>
        <dbReference type="Proteomes" id="UP000789901"/>
    </source>
</evidence>
<evidence type="ECO:0000313" key="1">
    <source>
        <dbReference type="EMBL" id="CAG8815721.1"/>
    </source>
</evidence>
<accession>A0ABN7W409</accession>
<keyword evidence="2" id="KW-1185">Reference proteome</keyword>
<organism evidence="1 2">
    <name type="scientific">Gigaspora margarita</name>
    <dbReference type="NCBI Taxonomy" id="4874"/>
    <lineage>
        <taxon>Eukaryota</taxon>
        <taxon>Fungi</taxon>
        <taxon>Fungi incertae sedis</taxon>
        <taxon>Mucoromycota</taxon>
        <taxon>Glomeromycotina</taxon>
        <taxon>Glomeromycetes</taxon>
        <taxon>Diversisporales</taxon>
        <taxon>Gigasporaceae</taxon>
        <taxon>Gigaspora</taxon>
    </lineage>
</organism>
<dbReference type="Proteomes" id="UP000789901">
    <property type="component" value="Unassembled WGS sequence"/>
</dbReference>
<feature type="non-terminal residue" evidence="1">
    <location>
        <position position="1"/>
    </location>
</feature>
<proteinExistence type="predicted"/>
<protein>
    <submittedName>
        <fullName evidence="1">31604_t:CDS:1</fullName>
    </submittedName>
</protein>
<gene>
    <name evidence="1" type="ORF">GMARGA_LOCUS26362</name>
</gene>
<name>A0ABN7W409_GIGMA</name>
<reference evidence="1 2" key="1">
    <citation type="submission" date="2021-06" db="EMBL/GenBank/DDBJ databases">
        <authorList>
            <person name="Kallberg Y."/>
            <person name="Tangrot J."/>
            <person name="Rosling A."/>
        </authorList>
    </citation>
    <scope>NUCLEOTIDE SEQUENCE [LARGE SCALE GENOMIC DNA]</scope>
    <source>
        <strain evidence="1 2">120-4 pot B 10/14</strain>
    </source>
</reference>